<feature type="binding site" evidence="7">
    <location>
        <begin position="22"/>
        <end position="29"/>
    </location>
    <ligand>
        <name>GTP</name>
        <dbReference type="ChEBI" id="CHEBI:37565"/>
    </ligand>
</feature>
<dbReference type="CDD" id="cd04163">
    <property type="entry name" value="Era"/>
    <property type="match status" value="1"/>
</dbReference>
<keyword evidence="7" id="KW-0699">rRNA-binding</keyword>
<keyword evidence="6 7" id="KW-0342">GTP-binding</keyword>
<gene>
    <name evidence="7" type="primary">era</name>
    <name evidence="12" type="ORF">EHV23_07175</name>
</gene>
<keyword evidence="4 7" id="KW-0547">Nucleotide-binding</keyword>
<evidence type="ECO:0000256" key="7">
    <source>
        <dbReference type="HAMAP-Rule" id="MF_00367"/>
    </source>
</evidence>
<dbReference type="InterPro" id="IPR027417">
    <property type="entry name" value="P-loop_NTPase"/>
</dbReference>
<dbReference type="Proteomes" id="UP000270261">
    <property type="component" value="Unassembled WGS sequence"/>
</dbReference>
<dbReference type="CDD" id="cd22534">
    <property type="entry name" value="KH-II_Era"/>
    <property type="match status" value="1"/>
</dbReference>
<dbReference type="InterPro" id="IPR004044">
    <property type="entry name" value="KH_dom_type_2"/>
</dbReference>
<name>A0A3R8LQG3_9BURK</name>
<comment type="caution">
    <text evidence="12">The sequence shown here is derived from an EMBL/GenBank/DDBJ whole genome shotgun (WGS) entry which is preliminary data.</text>
</comment>
<comment type="function">
    <text evidence="7">An essential GTPase that binds both GDP and GTP, with rapid nucleotide exchange. Plays a role in 16S rRNA processing and 30S ribosomal subunit biogenesis and possibly also in cell cycle regulation and energy metabolism.</text>
</comment>
<dbReference type="FunFam" id="3.30.300.20:FF:000003">
    <property type="entry name" value="GTPase Era"/>
    <property type="match status" value="1"/>
</dbReference>
<dbReference type="GO" id="GO:0043024">
    <property type="term" value="F:ribosomal small subunit binding"/>
    <property type="evidence" value="ECO:0007669"/>
    <property type="project" value="TreeGrafter"/>
</dbReference>
<dbReference type="GO" id="GO:0000028">
    <property type="term" value="P:ribosomal small subunit assembly"/>
    <property type="evidence" value="ECO:0007669"/>
    <property type="project" value="TreeGrafter"/>
</dbReference>
<dbReference type="PANTHER" id="PTHR42698">
    <property type="entry name" value="GTPASE ERA"/>
    <property type="match status" value="1"/>
</dbReference>
<dbReference type="GO" id="GO:0003924">
    <property type="term" value="F:GTPase activity"/>
    <property type="evidence" value="ECO:0007669"/>
    <property type="project" value="UniProtKB-UniRule"/>
</dbReference>
<dbReference type="SUPFAM" id="SSF54814">
    <property type="entry name" value="Prokaryotic type KH domain (KH-domain type II)"/>
    <property type="match status" value="1"/>
</dbReference>
<keyword evidence="3 7" id="KW-0690">Ribosome biogenesis</keyword>
<feature type="binding site" evidence="7">
    <location>
        <begin position="130"/>
        <end position="133"/>
    </location>
    <ligand>
        <name>GTP</name>
        <dbReference type="ChEBI" id="CHEBI:37565"/>
    </ligand>
</feature>
<feature type="region of interest" description="G1" evidence="8">
    <location>
        <begin position="22"/>
        <end position="29"/>
    </location>
</feature>
<dbReference type="Pfam" id="PF07650">
    <property type="entry name" value="KH_2"/>
    <property type="match status" value="1"/>
</dbReference>
<dbReference type="SUPFAM" id="SSF52540">
    <property type="entry name" value="P-loop containing nucleoside triphosphate hydrolases"/>
    <property type="match status" value="1"/>
</dbReference>
<accession>A0A3R8LQG3</accession>
<dbReference type="EMBL" id="RRUE01000001">
    <property type="protein sequence ID" value="RRN46159.1"/>
    <property type="molecule type" value="Genomic_DNA"/>
</dbReference>
<dbReference type="PROSITE" id="PS51713">
    <property type="entry name" value="G_ERA"/>
    <property type="match status" value="1"/>
</dbReference>
<dbReference type="InterPro" id="IPR015946">
    <property type="entry name" value="KH_dom-like_a/b"/>
</dbReference>
<evidence type="ECO:0000256" key="4">
    <source>
        <dbReference type="ARBA" id="ARBA00022741"/>
    </source>
</evidence>
<comment type="subunit">
    <text evidence="7">Monomer.</text>
</comment>
<feature type="domain" description="KH type-2" evidence="10">
    <location>
        <begin position="205"/>
        <end position="289"/>
    </location>
</feature>
<dbReference type="InterPro" id="IPR005225">
    <property type="entry name" value="Small_GTP-bd"/>
</dbReference>
<dbReference type="NCBIfam" id="NF000908">
    <property type="entry name" value="PRK00089.1"/>
    <property type="match status" value="1"/>
</dbReference>
<evidence type="ECO:0000313" key="13">
    <source>
        <dbReference type="Proteomes" id="UP000270261"/>
    </source>
</evidence>
<evidence type="ECO:0000256" key="3">
    <source>
        <dbReference type="ARBA" id="ARBA00022517"/>
    </source>
</evidence>
<dbReference type="GO" id="GO:0005886">
    <property type="term" value="C:plasma membrane"/>
    <property type="evidence" value="ECO:0007669"/>
    <property type="project" value="UniProtKB-SubCell"/>
</dbReference>
<dbReference type="GO" id="GO:0070181">
    <property type="term" value="F:small ribosomal subunit rRNA binding"/>
    <property type="evidence" value="ECO:0007669"/>
    <property type="project" value="UniProtKB-UniRule"/>
</dbReference>
<dbReference type="InterPro" id="IPR030388">
    <property type="entry name" value="G_ERA_dom"/>
</dbReference>
<dbReference type="GO" id="GO:0005525">
    <property type="term" value="F:GTP binding"/>
    <property type="evidence" value="ECO:0007669"/>
    <property type="project" value="UniProtKB-UniRule"/>
</dbReference>
<keyword evidence="7" id="KW-1003">Cell membrane</keyword>
<dbReference type="InterPro" id="IPR006073">
    <property type="entry name" value="GTP-bd"/>
</dbReference>
<evidence type="ECO:0000256" key="5">
    <source>
        <dbReference type="ARBA" id="ARBA00022884"/>
    </source>
</evidence>
<dbReference type="InterPro" id="IPR009019">
    <property type="entry name" value="KH_sf_prok-type"/>
</dbReference>
<evidence type="ECO:0000256" key="1">
    <source>
        <dbReference type="ARBA" id="ARBA00007921"/>
    </source>
</evidence>
<dbReference type="PANTHER" id="PTHR42698:SF1">
    <property type="entry name" value="GTPASE ERA, MITOCHONDRIAL"/>
    <property type="match status" value="1"/>
</dbReference>
<dbReference type="AlphaFoldDB" id="A0A3R8LQG3"/>
<reference evidence="12 13" key="1">
    <citation type="submission" date="2018-11" db="EMBL/GenBank/DDBJ databases">
        <title>Genome sequencing of Lautropia sp. KCOM 2505 (= ChDC F240).</title>
        <authorList>
            <person name="Kook J.-K."/>
            <person name="Park S.-N."/>
            <person name="Lim Y.K."/>
        </authorList>
    </citation>
    <scope>NUCLEOTIDE SEQUENCE [LARGE SCALE GENOMIC DNA]</scope>
    <source>
        <strain evidence="12 13">KCOM 2505</strain>
    </source>
</reference>
<feature type="region of interest" description="G2" evidence="8">
    <location>
        <begin position="48"/>
        <end position="52"/>
    </location>
</feature>
<evidence type="ECO:0000256" key="8">
    <source>
        <dbReference type="PROSITE-ProRule" id="PRU01050"/>
    </source>
</evidence>
<dbReference type="InterPro" id="IPR005662">
    <property type="entry name" value="GTPase_Era-like"/>
</dbReference>
<dbReference type="PROSITE" id="PS50823">
    <property type="entry name" value="KH_TYPE_2"/>
    <property type="match status" value="1"/>
</dbReference>
<keyword evidence="13" id="KW-1185">Reference proteome</keyword>
<evidence type="ECO:0000259" key="10">
    <source>
        <dbReference type="PROSITE" id="PS50823"/>
    </source>
</evidence>
<feature type="region of interest" description="G5" evidence="8">
    <location>
        <begin position="161"/>
        <end position="163"/>
    </location>
</feature>
<evidence type="ECO:0000256" key="9">
    <source>
        <dbReference type="RuleBase" id="RU003761"/>
    </source>
</evidence>
<comment type="similarity">
    <text evidence="1 7 8 9">Belongs to the TRAFAC class TrmE-Era-EngA-EngB-Septin-like GTPase superfamily. Era GTPase family.</text>
</comment>
<feature type="domain" description="Era-type G" evidence="11">
    <location>
        <begin position="14"/>
        <end position="182"/>
    </location>
</feature>
<dbReference type="Pfam" id="PF01926">
    <property type="entry name" value="MMR_HSR1"/>
    <property type="match status" value="1"/>
</dbReference>
<evidence type="ECO:0000259" key="11">
    <source>
        <dbReference type="PROSITE" id="PS51713"/>
    </source>
</evidence>
<sequence length="304" mass="33993">MTQPFSPDHVAGFRCGYVALVGRPNTGKSTLLNQLMGQMLSITADRAQTTRHRIQGVLSRPNAQLILVDSPGYQTQRINPLNKILNRTAQSVGQQADVVVLVTEAGRWRREDDQILAWLKGDAPVIVVLNKIDQLPSVNEALPLIAKLHADHPALAAIVPLSARNGQGIDALLDAIEQHLPEAPPIYGEDELTDRPERFFAAEIIREKLFRLLGEELPYESTVVIDRFEEEGNLRRIAATIIVERRAQKPIVLGQGGERIKRIASEARQDMEKMFDGKVFLTLWVQVRSGWSKDGTHLRSYGYE</sequence>
<keyword evidence="5 7" id="KW-0694">RNA-binding</keyword>
<organism evidence="12 13">
    <name type="scientific">Lautropia dentalis</name>
    <dbReference type="NCBI Taxonomy" id="2490857"/>
    <lineage>
        <taxon>Bacteria</taxon>
        <taxon>Pseudomonadati</taxon>
        <taxon>Pseudomonadota</taxon>
        <taxon>Betaproteobacteria</taxon>
        <taxon>Burkholderiales</taxon>
        <taxon>Burkholderiaceae</taxon>
        <taxon>Lautropia</taxon>
    </lineage>
</organism>
<dbReference type="NCBIfam" id="TIGR00231">
    <property type="entry name" value="small_GTP"/>
    <property type="match status" value="1"/>
</dbReference>
<keyword evidence="7" id="KW-0472">Membrane</keyword>
<evidence type="ECO:0000256" key="6">
    <source>
        <dbReference type="ARBA" id="ARBA00023134"/>
    </source>
</evidence>
<protein>
    <recommendedName>
        <fullName evidence="2 7">GTPase Era</fullName>
    </recommendedName>
</protein>
<feature type="region of interest" description="G3" evidence="8">
    <location>
        <begin position="69"/>
        <end position="72"/>
    </location>
</feature>
<evidence type="ECO:0000256" key="2">
    <source>
        <dbReference type="ARBA" id="ARBA00020484"/>
    </source>
</evidence>
<evidence type="ECO:0000313" key="12">
    <source>
        <dbReference type="EMBL" id="RRN46159.1"/>
    </source>
</evidence>
<dbReference type="GO" id="GO:0005829">
    <property type="term" value="C:cytosol"/>
    <property type="evidence" value="ECO:0007669"/>
    <property type="project" value="TreeGrafter"/>
</dbReference>
<comment type="caution">
    <text evidence="7">Lacks conserved residue(s) required for the propagation of feature annotation.</text>
</comment>
<feature type="region of interest" description="G4" evidence="8">
    <location>
        <begin position="130"/>
        <end position="133"/>
    </location>
</feature>
<dbReference type="OrthoDB" id="9805918at2"/>
<dbReference type="Gene3D" id="3.30.300.20">
    <property type="match status" value="1"/>
</dbReference>
<proteinExistence type="inferred from homology"/>
<keyword evidence="7" id="KW-0963">Cytoplasm</keyword>
<dbReference type="NCBIfam" id="TIGR00436">
    <property type="entry name" value="era"/>
    <property type="match status" value="1"/>
</dbReference>
<dbReference type="HAMAP" id="MF_00367">
    <property type="entry name" value="GTPase_Era"/>
    <property type="match status" value="1"/>
</dbReference>
<dbReference type="Gene3D" id="3.40.50.300">
    <property type="entry name" value="P-loop containing nucleotide triphosphate hydrolases"/>
    <property type="match status" value="1"/>
</dbReference>
<comment type="subcellular location">
    <subcellularLocation>
        <location evidence="7">Cytoplasm</location>
    </subcellularLocation>
    <subcellularLocation>
        <location evidence="7">Cell membrane</location>
        <topology evidence="7">Peripheral membrane protein</topology>
    </subcellularLocation>
</comment>